<proteinExistence type="predicted"/>
<feature type="transmembrane region" description="Helical" evidence="6">
    <location>
        <begin position="200"/>
        <end position="222"/>
    </location>
</feature>
<accession>C2BFV8</accession>
<evidence type="ECO:0000256" key="1">
    <source>
        <dbReference type="ARBA" id="ARBA00004651"/>
    </source>
</evidence>
<evidence type="ECO:0000256" key="2">
    <source>
        <dbReference type="ARBA" id="ARBA00022475"/>
    </source>
</evidence>
<feature type="transmembrane region" description="Helical" evidence="6">
    <location>
        <begin position="94"/>
        <end position="115"/>
    </location>
</feature>
<evidence type="ECO:0000313" key="8">
    <source>
        <dbReference type="Proteomes" id="UP000005984"/>
    </source>
</evidence>
<evidence type="ECO:0000256" key="5">
    <source>
        <dbReference type="ARBA" id="ARBA00023136"/>
    </source>
</evidence>
<gene>
    <name evidence="7" type="ORF">HMPREF0072_1228</name>
</gene>
<dbReference type="AlphaFoldDB" id="C2BFV8"/>
<dbReference type="eggNOG" id="COG1079">
    <property type="taxonomic scope" value="Bacteria"/>
</dbReference>
<feature type="transmembrane region" description="Helical" evidence="6">
    <location>
        <begin position="270"/>
        <end position="295"/>
    </location>
</feature>
<feature type="transmembrane region" description="Helical" evidence="6">
    <location>
        <begin position="153"/>
        <end position="169"/>
    </location>
</feature>
<keyword evidence="5 6" id="KW-0472">Membrane</keyword>
<keyword evidence="8" id="KW-1185">Reference proteome</keyword>
<feature type="transmembrane region" description="Helical" evidence="6">
    <location>
        <begin position="12"/>
        <end position="32"/>
    </location>
</feature>
<dbReference type="Gene3D" id="1.10.3470.10">
    <property type="entry name" value="ABC transporter involved in vitamin B12 uptake, BtuC"/>
    <property type="match status" value="1"/>
</dbReference>
<keyword evidence="2" id="KW-1003">Cell membrane</keyword>
<dbReference type="PANTHER" id="PTHR43370:SF1">
    <property type="entry name" value="GUANOSINE ABC TRANSPORTER PERMEASE PROTEIN NUPQ"/>
    <property type="match status" value="1"/>
</dbReference>
<evidence type="ECO:0000256" key="6">
    <source>
        <dbReference type="SAM" id="Phobius"/>
    </source>
</evidence>
<dbReference type="EMBL" id="ABYO01000211">
    <property type="protein sequence ID" value="EEI86218.1"/>
    <property type="molecule type" value="Genomic_DNA"/>
</dbReference>
<sequence>MNLLNQILNTAFLYSAIRVTIPILLPAIAAYVTNKAGVPNIGLEGIMLTASFFAVIGSAFTSSIIMGVIIAVISGVVMASILAFFTLKLKTDVILGGIALNLFSSNLTVFLLYLITGDKGTSASLASKVVPNVQIPIIKDIPFLGEVISNQNALVYFSILLVIIVYIILNKTKLGRHIMAVGENEEAARSVGIKVNKIRFIAFIISGILCGIAGAFLSMGYVSWFSRDMTAGRGWIALAAEAMGMGSMVGTTLSSILFGVSSALSNIAQFFGIPTELVSIIPNVITVVALLLYSIKLYNNKKVKVSNT</sequence>
<evidence type="ECO:0000256" key="4">
    <source>
        <dbReference type="ARBA" id="ARBA00022989"/>
    </source>
</evidence>
<comment type="caution">
    <text evidence="7">The sequence shown here is derived from an EMBL/GenBank/DDBJ whole genome shotgun (WGS) entry which is preliminary data.</text>
</comment>
<dbReference type="GO" id="GO:0022857">
    <property type="term" value="F:transmembrane transporter activity"/>
    <property type="evidence" value="ECO:0007669"/>
    <property type="project" value="InterPro"/>
</dbReference>
<keyword evidence="3 6" id="KW-0812">Transmembrane</keyword>
<feature type="transmembrane region" description="Helical" evidence="6">
    <location>
        <begin position="66"/>
        <end position="87"/>
    </location>
</feature>
<dbReference type="InterPro" id="IPR037294">
    <property type="entry name" value="ABC_BtuC-like"/>
</dbReference>
<dbReference type="Pfam" id="PF02653">
    <property type="entry name" value="BPD_transp_2"/>
    <property type="match status" value="1"/>
</dbReference>
<dbReference type="HOGENOM" id="CLU_040769_1_3_9"/>
<dbReference type="GO" id="GO:0005886">
    <property type="term" value="C:plasma membrane"/>
    <property type="evidence" value="ECO:0007669"/>
    <property type="project" value="UniProtKB-SubCell"/>
</dbReference>
<dbReference type="PANTHER" id="PTHR43370">
    <property type="entry name" value="SUGAR ABC TRANSPORTER INTEGRAL MEMBRANE PROTEIN-RELATED"/>
    <property type="match status" value="1"/>
</dbReference>
<feature type="transmembrane region" description="Helical" evidence="6">
    <location>
        <begin position="234"/>
        <end position="258"/>
    </location>
</feature>
<reference evidence="7 8" key="1">
    <citation type="submission" date="2008-10" db="EMBL/GenBank/DDBJ databases">
        <authorList>
            <person name="Qin X."/>
            <person name="Bachman B."/>
            <person name="Battles P."/>
            <person name="Bell A."/>
            <person name="Bess C."/>
            <person name="Bickham C."/>
            <person name="Chaboub L."/>
            <person name="Chen D."/>
            <person name="Coyle M."/>
            <person name="Deiros D.R."/>
            <person name="Dinh H."/>
            <person name="Forbes L."/>
            <person name="Fowler G."/>
            <person name="Francisco L."/>
            <person name="Fu Q."/>
            <person name="Gubbala S."/>
            <person name="Hale W."/>
            <person name="Han Y."/>
            <person name="Hemphill L."/>
            <person name="Highlander S.K."/>
            <person name="Hirani K."/>
            <person name="Hogues M."/>
            <person name="Jackson L."/>
            <person name="Jakkamsetti A."/>
            <person name="Javaid M."/>
            <person name="Jiang H."/>
            <person name="Korchina V."/>
            <person name="Kovar C."/>
            <person name="Lara F."/>
            <person name="Lee S."/>
            <person name="Mata R."/>
            <person name="Mathew T."/>
            <person name="Moen C."/>
            <person name="Morales K."/>
            <person name="Munidasa M."/>
            <person name="Nazareth L."/>
            <person name="Ngo R."/>
            <person name="Nguyen L."/>
            <person name="Okwuonu G."/>
            <person name="Ongeri F."/>
            <person name="Patil S."/>
            <person name="Petrosino J."/>
            <person name="Pham C."/>
            <person name="Pham P."/>
            <person name="Pu L.-L."/>
            <person name="Puazo M."/>
            <person name="Raj R."/>
            <person name="Reid J."/>
            <person name="Rouhana J."/>
            <person name="Saada N."/>
            <person name="Shang Y."/>
            <person name="Simmons D."/>
            <person name="Thornton R."/>
            <person name="Warren J."/>
            <person name="Weissenberger G."/>
            <person name="Zhang J."/>
            <person name="Zhang L."/>
            <person name="Zhou C."/>
            <person name="Zhu D."/>
            <person name="Muzny D."/>
            <person name="Worley K."/>
            <person name="Gibbs R."/>
        </authorList>
    </citation>
    <scope>NUCLEOTIDE SEQUENCE [LARGE SCALE GENOMIC DNA]</scope>
    <source>
        <strain evidence="7 8">ATCC 51172</strain>
    </source>
</reference>
<dbReference type="STRING" id="525254.HMPREF0072_1228"/>
<keyword evidence="4 6" id="KW-1133">Transmembrane helix</keyword>
<organism evidence="7 8">
    <name type="scientific">Anaerococcus lactolyticus ATCC 51172</name>
    <dbReference type="NCBI Taxonomy" id="525254"/>
    <lineage>
        <taxon>Bacteria</taxon>
        <taxon>Bacillati</taxon>
        <taxon>Bacillota</taxon>
        <taxon>Tissierellia</taxon>
        <taxon>Tissierellales</taxon>
        <taxon>Peptoniphilaceae</taxon>
        <taxon>Anaerococcus</taxon>
    </lineage>
</organism>
<dbReference type="InterPro" id="IPR001851">
    <property type="entry name" value="ABC_transp_permease"/>
</dbReference>
<evidence type="ECO:0000256" key="3">
    <source>
        <dbReference type="ARBA" id="ARBA00022692"/>
    </source>
</evidence>
<name>C2BFV8_9FIRM</name>
<comment type="subcellular location">
    <subcellularLocation>
        <location evidence="1">Cell membrane</location>
        <topology evidence="1">Multi-pass membrane protein</topology>
    </subcellularLocation>
</comment>
<feature type="transmembrane region" description="Helical" evidence="6">
    <location>
        <begin position="41"/>
        <end position="60"/>
    </location>
</feature>
<dbReference type="RefSeq" id="WP_004829840.1">
    <property type="nucleotide sequence ID" value="NZ_GG666055.1"/>
</dbReference>
<evidence type="ECO:0000313" key="7">
    <source>
        <dbReference type="EMBL" id="EEI86218.1"/>
    </source>
</evidence>
<dbReference type="CDD" id="cd06580">
    <property type="entry name" value="TM_PBP1_transp_TpRbsC_like"/>
    <property type="match status" value="1"/>
</dbReference>
<protein>
    <submittedName>
        <fullName evidence="7">Branched-chain amino acid ABC transporter, permease protein</fullName>
    </submittedName>
</protein>
<dbReference type="Proteomes" id="UP000005984">
    <property type="component" value="Unassembled WGS sequence"/>
</dbReference>